<sequence>MNRGSLAGLVLLVVSLAGWWVDARVLLASWLAAWWWSLGLALGCFVNVWMHRLTGGAWGESLRPVAVLLGRRMPWLLLALVPVLAGMKLLYPWAGEPQGAWLEPFSRPAFVRAWLSTPFFLARVASYALAWWWLTRPASLERKGRAAASLALYAVVTSLAAVDLLMSLLPGWYSTAFGLIALAVQASGGAALAVLLVAACVPRRLEAHAERRPPLSRDLGNLLLMWSMTWAYLAFMQFLIIWAENLPREIAWYVPRLQTGWVYVAIALVLLQWFVPFLALLFRAVKDRPARLAPVAALLAAASALDVAWTVLPSVAPHSLHGWWLLPITFGGMGLLWFGGLPAQLRKGDGGPAFRELRHAGA</sequence>
<feature type="transmembrane region" description="Helical" evidence="1">
    <location>
        <begin position="75"/>
        <end position="94"/>
    </location>
</feature>
<keyword evidence="3" id="KW-1185">Reference proteome</keyword>
<feature type="transmembrane region" description="Helical" evidence="1">
    <location>
        <begin position="222"/>
        <end position="242"/>
    </location>
</feature>
<evidence type="ECO:0008006" key="4">
    <source>
        <dbReference type="Google" id="ProtNLM"/>
    </source>
</evidence>
<protein>
    <recommendedName>
        <fullName evidence="4">Quinol:cytochrome c oxidoreductase quinone-binding subunit 2</fullName>
    </recommendedName>
</protein>
<reference evidence="2 3" key="1">
    <citation type="submission" date="2023-07" db="EMBL/GenBank/DDBJ databases">
        <title>Sorghum-associated microbial communities from plants grown in Nebraska, USA.</title>
        <authorList>
            <person name="Schachtman D."/>
        </authorList>
    </citation>
    <scope>NUCLEOTIDE SEQUENCE [LARGE SCALE GENOMIC DNA]</scope>
    <source>
        <strain evidence="2 3">DS1781</strain>
    </source>
</reference>
<dbReference type="PANTHER" id="PTHR43044">
    <property type="match status" value="1"/>
</dbReference>
<dbReference type="Proteomes" id="UP001184230">
    <property type="component" value="Unassembled WGS sequence"/>
</dbReference>
<keyword evidence="1" id="KW-0812">Transmembrane</keyword>
<feature type="transmembrane region" description="Helical" evidence="1">
    <location>
        <begin position="114"/>
        <end position="134"/>
    </location>
</feature>
<dbReference type="RefSeq" id="WP_309901614.1">
    <property type="nucleotide sequence ID" value="NZ_JAVDRF010000004.1"/>
</dbReference>
<dbReference type="EMBL" id="JAVDRF010000004">
    <property type="protein sequence ID" value="MDR6536525.1"/>
    <property type="molecule type" value="Genomic_DNA"/>
</dbReference>
<feature type="transmembrane region" description="Helical" evidence="1">
    <location>
        <begin position="292"/>
        <end position="312"/>
    </location>
</feature>
<keyword evidence="1" id="KW-1133">Transmembrane helix</keyword>
<feature type="transmembrane region" description="Helical" evidence="1">
    <location>
        <begin position="33"/>
        <end position="54"/>
    </location>
</feature>
<organism evidence="2 3">
    <name type="scientific">Variovorax soli</name>
    <dbReference type="NCBI Taxonomy" id="376815"/>
    <lineage>
        <taxon>Bacteria</taxon>
        <taxon>Pseudomonadati</taxon>
        <taxon>Pseudomonadota</taxon>
        <taxon>Betaproteobacteria</taxon>
        <taxon>Burkholderiales</taxon>
        <taxon>Comamonadaceae</taxon>
        <taxon>Variovorax</taxon>
    </lineage>
</organism>
<evidence type="ECO:0000313" key="3">
    <source>
        <dbReference type="Proteomes" id="UP001184230"/>
    </source>
</evidence>
<proteinExistence type="predicted"/>
<feature type="transmembrane region" description="Helical" evidence="1">
    <location>
        <begin position="262"/>
        <end position="285"/>
    </location>
</feature>
<dbReference type="PANTHER" id="PTHR43044:SF1">
    <property type="entry name" value="QUINOL:CYTOCHROME C OXIDOREDUCTASE QUINONE-BINDING SUBUNIT 2"/>
    <property type="match status" value="1"/>
</dbReference>
<evidence type="ECO:0000256" key="1">
    <source>
        <dbReference type="SAM" id="Phobius"/>
    </source>
</evidence>
<accession>A0ABU1NDI7</accession>
<gene>
    <name evidence="2" type="ORF">J2739_002298</name>
</gene>
<evidence type="ECO:0000313" key="2">
    <source>
        <dbReference type="EMBL" id="MDR6536525.1"/>
    </source>
</evidence>
<feature type="transmembrane region" description="Helical" evidence="1">
    <location>
        <begin position="146"/>
        <end position="169"/>
    </location>
</feature>
<feature type="transmembrane region" description="Helical" evidence="1">
    <location>
        <begin position="175"/>
        <end position="201"/>
    </location>
</feature>
<name>A0ABU1NDI7_9BURK</name>
<feature type="transmembrane region" description="Helical" evidence="1">
    <location>
        <begin position="324"/>
        <end position="345"/>
    </location>
</feature>
<comment type="caution">
    <text evidence="2">The sequence shown here is derived from an EMBL/GenBank/DDBJ whole genome shotgun (WGS) entry which is preliminary data.</text>
</comment>
<keyword evidence="1" id="KW-0472">Membrane</keyword>